<dbReference type="OrthoDB" id="9803760at2"/>
<dbReference type="GO" id="GO:0009252">
    <property type="term" value="P:peptidoglycan biosynthetic process"/>
    <property type="evidence" value="ECO:0007669"/>
    <property type="project" value="UniProtKB-UniRule"/>
</dbReference>
<feature type="domain" description="Enolpyruvate transferase" evidence="13">
    <location>
        <begin position="7"/>
        <end position="411"/>
    </location>
</feature>
<keyword evidence="6 12" id="KW-0133">Cell shape</keyword>
<dbReference type="GO" id="GO:0005737">
    <property type="term" value="C:cytoplasm"/>
    <property type="evidence" value="ECO:0007669"/>
    <property type="project" value="UniProtKB-SubCell"/>
</dbReference>
<evidence type="ECO:0000256" key="12">
    <source>
        <dbReference type="HAMAP-Rule" id="MF_00111"/>
    </source>
</evidence>
<dbReference type="InterPro" id="IPR013792">
    <property type="entry name" value="RNA3'P_cycl/enolpyr_Trfase_a/b"/>
</dbReference>
<evidence type="ECO:0000256" key="1">
    <source>
        <dbReference type="ARBA" id="ARBA00004496"/>
    </source>
</evidence>
<dbReference type="CDD" id="cd01555">
    <property type="entry name" value="UdpNAET"/>
    <property type="match status" value="1"/>
</dbReference>
<evidence type="ECO:0000313" key="14">
    <source>
        <dbReference type="EMBL" id="ASS38320.1"/>
    </source>
</evidence>
<name>A0A223ATM3_9FIRM</name>
<dbReference type="Pfam" id="PF00275">
    <property type="entry name" value="EPSP_synthase"/>
    <property type="match status" value="1"/>
</dbReference>
<evidence type="ECO:0000256" key="10">
    <source>
        <dbReference type="ARBA" id="ARBA00038367"/>
    </source>
</evidence>
<dbReference type="UniPathway" id="UPA00219"/>
<keyword evidence="4 12" id="KW-0132">Cell division</keyword>
<evidence type="ECO:0000313" key="15">
    <source>
        <dbReference type="Proteomes" id="UP000214689"/>
    </source>
</evidence>
<dbReference type="HAMAP" id="MF_00111">
    <property type="entry name" value="MurA"/>
    <property type="match status" value="1"/>
</dbReference>
<feature type="binding site" evidence="12">
    <location>
        <position position="93"/>
    </location>
    <ligand>
        <name>UDP-N-acetyl-alpha-D-glucosamine</name>
        <dbReference type="ChEBI" id="CHEBI:57705"/>
    </ligand>
</feature>
<dbReference type="NCBIfam" id="NF006873">
    <property type="entry name" value="PRK09369.1"/>
    <property type="match status" value="1"/>
</dbReference>
<proteinExistence type="inferred from homology"/>
<dbReference type="InterPro" id="IPR050068">
    <property type="entry name" value="MurA_subfamily"/>
</dbReference>
<organism evidence="14 15">
    <name type="scientific">Mogibacterium pumilum</name>
    <dbReference type="NCBI Taxonomy" id="86332"/>
    <lineage>
        <taxon>Bacteria</taxon>
        <taxon>Bacillati</taxon>
        <taxon>Bacillota</taxon>
        <taxon>Clostridia</taxon>
        <taxon>Peptostreptococcales</taxon>
        <taxon>Anaerovoracaceae</taxon>
        <taxon>Mogibacterium</taxon>
    </lineage>
</organism>
<evidence type="ECO:0000256" key="5">
    <source>
        <dbReference type="ARBA" id="ARBA00022679"/>
    </source>
</evidence>
<dbReference type="PANTHER" id="PTHR43783:SF1">
    <property type="entry name" value="UDP-N-ACETYLGLUCOSAMINE 1-CARBOXYVINYLTRANSFERASE"/>
    <property type="match status" value="1"/>
</dbReference>
<dbReference type="InterPro" id="IPR005750">
    <property type="entry name" value="UDP_GlcNAc_COvinyl_MurA"/>
</dbReference>
<reference evidence="15" key="1">
    <citation type="submission" date="2016-05" db="EMBL/GenBank/DDBJ databases">
        <authorList>
            <person name="Holder M.E."/>
            <person name="Ajami N.J."/>
            <person name="Petrosino J.F."/>
        </authorList>
    </citation>
    <scope>NUCLEOTIDE SEQUENCE [LARGE SCALE GENOMIC DNA]</scope>
    <source>
        <strain evidence="15">ATCC 700696</strain>
    </source>
</reference>
<keyword evidence="15" id="KW-1185">Reference proteome</keyword>
<comment type="similarity">
    <text evidence="10 12">Belongs to the EPSP synthase family. MurA subfamily.</text>
</comment>
<dbReference type="EMBL" id="CP016199">
    <property type="protein sequence ID" value="ASS38320.1"/>
    <property type="molecule type" value="Genomic_DNA"/>
</dbReference>
<dbReference type="EC" id="2.5.1.7" evidence="12"/>
<evidence type="ECO:0000259" key="13">
    <source>
        <dbReference type="Pfam" id="PF00275"/>
    </source>
</evidence>
<evidence type="ECO:0000256" key="2">
    <source>
        <dbReference type="ARBA" id="ARBA00004752"/>
    </source>
</evidence>
<keyword evidence="5 12" id="KW-0808">Transferase</keyword>
<feature type="modified residue" description="2-(S-cysteinyl)pyruvic acid O-phosphothioketal" evidence="12">
    <location>
        <position position="117"/>
    </location>
</feature>
<dbReference type="NCBIfam" id="TIGR01072">
    <property type="entry name" value="murA"/>
    <property type="match status" value="1"/>
</dbReference>
<dbReference type="SUPFAM" id="SSF55205">
    <property type="entry name" value="EPT/RTPC-like"/>
    <property type="match status" value="1"/>
</dbReference>
<comment type="function">
    <text evidence="12">Cell wall formation. Adds enolpyruvyl to UDP-N-acetylglucosamine.</text>
</comment>
<evidence type="ECO:0000256" key="11">
    <source>
        <dbReference type="ARBA" id="ARBA00047527"/>
    </source>
</evidence>
<accession>A0A223ATM3</accession>
<dbReference type="GO" id="GO:0071555">
    <property type="term" value="P:cell wall organization"/>
    <property type="evidence" value="ECO:0007669"/>
    <property type="project" value="UniProtKB-KW"/>
</dbReference>
<dbReference type="FunFam" id="3.65.10.10:FF:000001">
    <property type="entry name" value="UDP-N-acetylglucosamine 1-carboxyvinyltransferase"/>
    <property type="match status" value="1"/>
</dbReference>
<feature type="binding site" evidence="12">
    <location>
        <begin position="22"/>
        <end position="23"/>
    </location>
    <ligand>
        <name>phosphoenolpyruvate</name>
        <dbReference type="ChEBI" id="CHEBI:58702"/>
    </ligand>
</feature>
<dbReference type="PANTHER" id="PTHR43783">
    <property type="entry name" value="UDP-N-ACETYLGLUCOSAMINE 1-CARBOXYVINYLTRANSFERASE"/>
    <property type="match status" value="1"/>
</dbReference>
<evidence type="ECO:0000256" key="6">
    <source>
        <dbReference type="ARBA" id="ARBA00022960"/>
    </source>
</evidence>
<dbReference type="InterPro" id="IPR036968">
    <property type="entry name" value="Enolpyruvate_Tfrase_sf"/>
</dbReference>
<keyword evidence="3 12" id="KW-0963">Cytoplasm</keyword>
<dbReference type="InterPro" id="IPR001986">
    <property type="entry name" value="Enolpyruvate_Tfrase_dom"/>
</dbReference>
<comment type="subcellular location">
    <subcellularLocation>
        <location evidence="1 12">Cytoplasm</location>
    </subcellularLocation>
</comment>
<dbReference type="GO" id="GO:0008760">
    <property type="term" value="F:UDP-N-acetylglucosamine 1-carboxyvinyltransferase activity"/>
    <property type="evidence" value="ECO:0007669"/>
    <property type="project" value="UniProtKB-UniRule"/>
</dbReference>
<evidence type="ECO:0000256" key="3">
    <source>
        <dbReference type="ARBA" id="ARBA00022490"/>
    </source>
</evidence>
<evidence type="ECO:0000256" key="4">
    <source>
        <dbReference type="ARBA" id="ARBA00022618"/>
    </source>
</evidence>
<protein>
    <recommendedName>
        <fullName evidence="12">UDP-N-acetylglucosamine 1-carboxyvinyltransferase</fullName>
        <ecNumber evidence="12">2.5.1.7</ecNumber>
    </recommendedName>
    <alternativeName>
        <fullName evidence="12">Enoylpyruvate transferase</fullName>
    </alternativeName>
    <alternativeName>
        <fullName evidence="12">UDP-N-acetylglucosamine enolpyruvyl transferase</fullName>
        <shortName evidence="12">EPT</shortName>
    </alternativeName>
</protein>
<comment type="pathway">
    <text evidence="2 12">Cell wall biogenesis; peptidoglycan biosynthesis.</text>
</comment>
<keyword evidence="8 12" id="KW-0131">Cell cycle</keyword>
<dbReference type="GO" id="GO:0019277">
    <property type="term" value="P:UDP-N-acetylgalactosamine biosynthetic process"/>
    <property type="evidence" value="ECO:0007669"/>
    <property type="project" value="InterPro"/>
</dbReference>
<feature type="active site" description="Proton donor" evidence="12">
    <location>
        <position position="117"/>
    </location>
</feature>
<evidence type="ECO:0000256" key="9">
    <source>
        <dbReference type="ARBA" id="ARBA00023316"/>
    </source>
</evidence>
<feature type="binding site" evidence="12">
    <location>
        <position position="332"/>
    </location>
    <ligand>
        <name>UDP-N-acetyl-alpha-D-glucosamine</name>
        <dbReference type="ChEBI" id="CHEBI:57705"/>
    </ligand>
</feature>
<keyword evidence="7 12" id="KW-0573">Peptidoglycan synthesis</keyword>
<feature type="binding site" evidence="12">
    <location>
        <begin position="122"/>
        <end position="126"/>
    </location>
    <ligand>
        <name>UDP-N-acetyl-alpha-D-glucosamine</name>
        <dbReference type="ChEBI" id="CHEBI:57705"/>
    </ligand>
</feature>
<comment type="catalytic activity">
    <reaction evidence="11 12">
        <text>phosphoenolpyruvate + UDP-N-acetyl-alpha-D-glucosamine = UDP-N-acetyl-3-O-(1-carboxyvinyl)-alpha-D-glucosamine + phosphate</text>
        <dbReference type="Rhea" id="RHEA:18681"/>
        <dbReference type="ChEBI" id="CHEBI:43474"/>
        <dbReference type="ChEBI" id="CHEBI:57705"/>
        <dbReference type="ChEBI" id="CHEBI:58702"/>
        <dbReference type="ChEBI" id="CHEBI:68483"/>
        <dbReference type="EC" id="2.5.1.7"/>
    </reaction>
</comment>
<dbReference type="AlphaFoldDB" id="A0A223ATM3"/>
<dbReference type="GO" id="GO:0051301">
    <property type="term" value="P:cell division"/>
    <property type="evidence" value="ECO:0007669"/>
    <property type="project" value="UniProtKB-KW"/>
</dbReference>
<dbReference type="Proteomes" id="UP000214689">
    <property type="component" value="Chromosome"/>
</dbReference>
<sequence>MAKILVNNSGSLEGEVKISGAKNAVLPLMAATLLTPDTCVIDGVPELSDVMVMHKMLESFGAVVSTPSSGRLSVSAAEITTVEGDAELVSQMRASTMAMGPLLARFGKVVMPLPGGCTIGKRPIDLHLKGFKALGATVTEDLEHSCIVIEAPEDGLVGDAIYLDFPSVGATENILMAAALAKGPTIIENAAKEPEIVDLANMLNKMGAKIKGAGTDTIRITGVEGLSGAIHTVIPDRIECGTFMLAAAITRGKVLIKNGIPGHVRPIIAKLKECGVKVDVEDYGILVDATEGNLVATDIKTLPYPGFPTDIQSPFMAFLTTVEGTSVVRETVFENRFMHVVELNRMGADISADNSREATIPGGKQLHGAKVRSTDLRAGAAMVLAGLVATGTTEVSEIYHIERGYEDFVGKFKSLGADLMRVEEHDV</sequence>
<keyword evidence="9 12" id="KW-0961">Cell wall biogenesis/degradation</keyword>
<dbReference type="RefSeq" id="WP_094234560.1">
    <property type="nucleotide sequence ID" value="NZ_CP016199.1"/>
</dbReference>
<comment type="caution">
    <text evidence="12">Lacks conserved residue(s) required for the propagation of feature annotation.</text>
</comment>
<keyword evidence="12" id="KW-0670">Pyruvate</keyword>
<feature type="binding site" evidence="12">
    <location>
        <position position="310"/>
    </location>
    <ligand>
        <name>UDP-N-acetyl-alpha-D-glucosamine</name>
        <dbReference type="ChEBI" id="CHEBI:57705"/>
    </ligand>
</feature>
<gene>
    <name evidence="12" type="primary">murA</name>
    <name evidence="14" type="ORF">AXF17_07875</name>
</gene>
<evidence type="ECO:0000256" key="7">
    <source>
        <dbReference type="ARBA" id="ARBA00022984"/>
    </source>
</evidence>
<evidence type="ECO:0000256" key="8">
    <source>
        <dbReference type="ARBA" id="ARBA00023306"/>
    </source>
</evidence>
<dbReference type="Gene3D" id="3.65.10.10">
    <property type="entry name" value="Enolpyruvate transferase domain"/>
    <property type="match status" value="2"/>
</dbReference>
<dbReference type="GO" id="GO:0008360">
    <property type="term" value="P:regulation of cell shape"/>
    <property type="evidence" value="ECO:0007669"/>
    <property type="project" value="UniProtKB-KW"/>
</dbReference>